<organism evidence="1 2">
    <name type="scientific">Thelephora ganbajun</name>
    <name type="common">Ganba fungus</name>
    <dbReference type="NCBI Taxonomy" id="370292"/>
    <lineage>
        <taxon>Eukaryota</taxon>
        <taxon>Fungi</taxon>
        <taxon>Dikarya</taxon>
        <taxon>Basidiomycota</taxon>
        <taxon>Agaricomycotina</taxon>
        <taxon>Agaricomycetes</taxon>
        <taxon>Thelephorales</taxon>
        <taxon>Thelephoraceae</taxon>
        <taxon>Thelephora</taxon>
    </lineage>
</organism>
<sequence>MNSRSGHVRGTQEGFEWAGDGGRLPRPRVRTWSAQTNLCDGLHDQKETNENTEVWQHGRQRSIGARRCISMVGVPL</sequence>
<evidence type="ECO:0000313" key="1">
    <source>
        <dbReference type="EMBL" id="KAF9646340.1"/>
    </source>
</evidence>
<accession>A0ACB6Z9E3</accession>
<protein>
    <submittedName>
        <fullName evidence="1">Uncharacterized protein</fullName>
    </submittedName>
</protein>
<dbReference type="EMBL" id="MU118060">
    <property type="protein sequence ID" value="KAF9646340.1"/>
    <property type="molecule type" value="Genomic_DNA"/>
</dbReference>
<evidence type="ECO:0000313" key="2">
    <source>
        <dbReference type="Proteomes" id="UP000886501"/>
    </source>
</evidence>
<keyword evidence="2" id="KW-1185">Reference proteome</keyword>
<reference evidence="1" key="1">
    <citation type="submission" date="2019-10" db="EMBL/GenBank/DDBJ databases">
        <authorList>
            <consortium name="DOE Joint Genome Institute"/>
            <person name="Kuo A."/>
            <person name="Miyauchi S."/>
            <person name="Kiss E."/>
            <person name="Drula E."/>
            <person name="Kohler A."/>
            <person name="Sanchez-Garcia M."/>
            <person name="Andreopoulos B."/>
            <person name="Barry K.W."/>
            <person name="Bonito G."/>
            <person name="Buee M."/>
            <person name="Carver A."/>
            <person name="Chen C."/>
            <person name="Cichocki N."/>
            <person name="Clum A."/>
            <person name="Culley D."/>
            <person name="Crous P.W."/>
            <person name="Fauchery L."/>
            <person name="Girlanda M."/>
            <person name="Hayes R."/>
            <person name="Keri Z."/>
            <person name="Labutti K."/>
            <person name="Lipzen A."/>
            <person name="Lombard V."/>
            <person name="Magnuson J."/>
            <person name="Maillard F."/>
            <person name="Morin E."/>
            <person name="Murat C."/>
            <person name="Nolan M."/>
            <person name="Ohm R."/>
            <person name="Pangilinan J."/>
            <person name="Pereira M."/>
            <person name="Perotto S."/>
            <person name="Peter M."/>
            <person name="Riley R."/>
            <person name="Sitrit Y."/>
            <person name="Stielow B."/>
            <person name="Szollosi G."/>
            <person name="Zifcakova L."/>
            <person name="Stursova M."/>
            <person name="Spatafora J.W."/>
            <person name="Tedersoo L."/>
            <person name="Vaario L.-M."/>
            <person name="Yamada A."/>
            <person name="Yan M."/>
            <person name="Wang P."/>
            <person name="Xu J."/>
            <person name="Bruns T."/>
            <person name="Baldrian P."/>
            <person name="Vilgalys R."/>
            <person name="Henrissat B."/>
            <person name="Grigoriev I.V."/>
            <person name="Hibbett D."/>
            <person name="Nagy L.G."/>
            <person name="Martin F.M."/>
        </authorList>
    </citation>
    <scope>NUCLEOTIDE SEQUENCE</scope>
    <source>
        <strain evidence="1">P2</strain>
    </source>
</reference>
<reference evidence="1" key="2">
    <citation type="journal article" date="2020" name="Nat. Commun.">
        <title>Large-scale genome sequencing of mycorrhizal fungi provides insights into the early evolution of symbiotic traits.</title>
        <authorList>
            <person name="Miyauchi S."/>
            <person name="Kiss E."/>
            <person name="Kuo A."/>
            <person name="Drula E."/>
            <person name="Kohler A."/>
            <person name="Sanchez-Garcia M."/>
            <person name="Morin E."/>
            <person name="Andreopoulos B."/>
            <person name="Barry K.W."/>
            <person name="Bonito G."/>
            <person name="Buee M."/>
            <person name="Carver A."/>
            <person name="Chen C."/>
            <person name="Cichocki N."/>
            <person name="Clum A."/>
            <person name="Culley D."/>
            <person name="Crous P.W."/>
            <person name="Fauchery L."/>
            <person name="Girlanda M."/>
            <person name="Hayes R.D."/>
            <person name="Keri Z."/>
            <person name="LaButti K."/>
            <person name="Lipzen A."/>
            <person name="Lombard V."/>
            <person name="Magnuson J."/>
            <person name="Maillard F."/>
            <person name="Murat C."/>
            <person name="Nolan M."/>
            <person name="Ohm R.A."/>
            <person name="Pangilinan J."/>
            <person name="Pereira M.F."/>
            <person name="Perotto S."/>
            <person name="Peter M."/>
            <person name="Pfister S."/>
            <person name="Riley R."/>
            <person name="Sitrit Y."/>
            <person name="Stielow J.B."/>
            <person name="Szollosi G."/>
            <person name="Zifcakova L."/>
            <person name="Stursova M."/>
            <person name="Spatafora J.W."/>
            <person name="Tedersoo L."/>
            <person name="Vaario L.M."/>
            <person name="Yamada A."/>
            <person name="Yan M."/>
            <person name="Wang P."/>
            <person name="Xu J."/>
            <person name="Bruns T."/>
            <person name="Baldrian P."/>
            <person name="Vilgalys R."/>
            <person name="Dunand C."/>
            <person name="Henrissat B."/>
            <person name="Grigoriev I.V."/>
            <person name="Hibbett D."/>
            <person name="Nagy L.G."/>
            <person name="Martin F.M."/>
        </authorList>
    </citation>
    <scope>NUCLEOTIDE SEQUENCE</scope>
    <source>
        <strain evidence="1">P2</strain>
    </source>
</reference>
<dbReference type="Proteomes" id="UP000886501">
    <property type="component" value="Unassembled WGS sequence"/>
</dbReference>
<comment type="caution">
    <text evidence="1">The sequence shown here is derived from an EMBL/GenBank/DDBJ whole genome shotgun (WGS) entry which is preliminary data.</text>
</comment>
<gene>
    <name evidence="1" type="ORF">BDM02DRAFT_3118744</name>
</gene>
<proteinExistence type="predicted"/>
<name>A0ACB6Z9E3_THEGA</name>